<gene>
    <name evidence="3" type="ordered locus">Sden_0480</name>
</gene>
<dbReference type="GO" id="GO:0006629">
    <property type="term" value="P:lipid metabolic process"/>
    <property type="evidence" value="ECO:0007669"/>
    <property type="project" value="UniProtKB-KW"/>
</dbReference>
<dbReference type="HOGENOM" id="CLU_813289_0_0_6"/>
<dbReference type="OrthoDB" id="8586159at2"/>
<keyword evidence="1" id="KW-0443">Lipid metabolism</keyword>
<protein>
    <recommendedName>
        <fullName evidence="2">PNPLA domain-containing protein</fullName>
    </recommendedName>
</protein>
<dbReference type="EMBL" id="CP000302">
    <property type="protein sequence ID" value="ABE53772.1"/>
    <property type="molecule type" value="Genomic_DNA"/>
</dbReference>
<dbReference type="RefSeq" id="WP_011494938.1">
    <property type="nucleotide sequence ID" value="NC_007954.1"/>
</dbReference>
<dbReference type="Proteomes" id="UP000001982">
    <property type="component" value="Chromosome"/>
</dbReference>
<dbReference type="SUPFAM" id="SSF52151">
    <property type="entry name" value="FabD/lysophospholipase-like"/>
    <property type="match status" value="1"/>
</dbReference>
<evidence type="ECO:0000313" key="3">
    <source>
        <dbReference type="EMBL" id="ABE53772.1"/>
    </source>
</evidence>
<evidence type="ECO:0000259" key="2">
    <source>
        <dbReference type="Pfam" id="PF01734"/>
    </source>
</evidence>
<evidence type="ECO:0000256" key="1">
    <source>
        <dbReference type="ARBA" id="ARBA00023098"/>
    </source>
</evidence>
<evidence type="ECO:0000313" key="4">
    <source>
        <dbReference type="Proteomes" id="UP000001982"/>
    </source>
</evidence>
<proteinExistence type="predicted"/>
<dbReference type="Pfam" id="PF01734">
    <property type="entry name" value="Patatin"/>
    <property type="match status" value="1"/>
</dbReference>
<accession>Q12S04</accession>
<dbReference type="AlphaFoldDB" id="Q12S04"/>
<organism evidence="3 4">
    <name type="scientific">Shewanella denitrificans (strain OS217 / ATCC BAA-1090 / DSM 15013)</name>
    <dbReference type="NCBI Taxonomy" id="318161"/>
    <lineage>
        <taxon>Bacteria</taxon>
        <taxon>Pseudomonadati</taxon>
        <taxon>Pseudomonadota</taxon>
        <taxon>Gammaproteobacteria</taxon>
        <taxon>Alteromonadales</taxon>
        <taxon>Shewanellaceae</taxon>
        <taxon>Shewanella</taxon>
    </lineage>
</organism>
<dbReference type="InterPro" id="IPR002641">
    <property type="entry name" value="PNPLA_dom"/>
</dbReference>
<reference evidence="3 4" key="1">
    <citation type="submission" date="2006-03" db="EMBL/GenBank/DDBJ databases">
        <title>Complete sequence of Shewanella denitrificans OS217.</title>
        <authorList>
            <consortium name="US DOE Joint Genome Institute"/>
            <person name="Copeland A."/>
            <person name="Lucas S."/>
            <person name="Lapidus A."/>
            <person name="Barry K."/>
            <person name="Detter J.C."/>
            <person name="Glavina del Rio T."/>
            <person name="Hammon N."/>
            <person name="Israni S."/>
            <person name="Dalin E."/>
            <person name="Tice H."/>
            <person name="Pitluck S."/>
            <person name="Brettin T."/>
            <person name="Bruce D."/>
            <person name="Han C."/>
            <person name="Tapia R."/>
            <person name="Gilna P."/>
            <person name="Kiss H."/>
            <person name="Schmutz J."/>
            <person name="Larimer F."/>
            <person name="Land M."/>
            <person name="Hauser L."/>
            <person name="Kyrpides N."/>
            <person name="Lykidis A."/>
            <person name="Richardson P."/>
        </authorList>
    </citation>
    <scope>NUCLEOTIDE SEQUENCE [LARGE SCALE GENOMIC DNA]</scope>
    <source>
        <strain evidence="4">OS217 / ATCC BAA-1090 / DSM 15013</strain>
    </source>
</reference>
<feature type="domain" description="PNPLA" evidence="2">
    <location>
        <begin position="59"/>
        <end position="241"/>
    </location>
</feature>
<dbReference type="eggNOG" id="COG1752">
    <property type="taxonomic scope" value="Bacteria"/>
</dbReference>
<dbReference type="KEGG" id="sdn:Sden_0480"/>
<name>Q12S04_SHEDO</name>
<sequence>MSALRLIAGPTAFKAISEHGLNPELFSQILAASGGPKWLSIAGLDKYLFSEFFKDRTTPLYTLGASSGAWRLACFAQEDPLAAYQRLEKFYIGQRYENRPSPIAVTEQVQDVIRAILGPKAGQDIVDNRVIRSHFVVCRARHLNRSNHRLALAAGLATTAMTNMFSRRSLGWHFERVVLGHQDPHSPFGALKDLPTHQALLNKQNLSQALLASGSIPLLLAPVKQIQGLAAGHYYDGGLTDYHFDLKLPKGLTLYPHFYPHMSPGWFDKSLGWRKAKANYHNALILAPSSEHIANLPFGKIPDREDFSTMSSASRMTYWREAVKWSESLADEFAKLVASGNIMQKLERL</sequence>
<dbReference type="InterPro" id="IPR016035">
    <property type="entry name" value="Acyl_Trfase/lysoPLipase"/>
</dbReference>
<keyword evidence="4" id="KW-1185">Reference proteome</keyword>
<dbReference type="STRING" id="318161.Sden_0480"/>